<evidence type="ECO:0000313" key="2">
    <source>
        <dbReference type="EMBL" id="KAH1179856.1"/>
    </source>
</evidence>
<dbReference type="Proteomes" id="UP000827986">
    <property type="component" value="Unassembled WGS sequence"/>
</dbReference>
<evidence type="ECO:0000313" key="3">
    <source>
        <dbReference type="Proteomes" id="UP000827986"/>
    </source>
</evidence>
<feature type="compositionally biased region" description="Polar residues" evidence="1">
    <location>
        <begin position="93"/>
        <end position="102"/>
    </location>
</feature>
<name>A0A9D3XHT4_9SAUR</name>
<gene>
    <name evidence="2" type="ORF">KIL84_005906</name>
</gene>
<reference evidence="2" key="1">
    <citation type="submission" date="2021-09" db="EMBL/GenBank/DDBJ databases">
        <title>The genome of Mauremys mutica provides insights into the evolution of semi-aquatic lifestyle.</title>
        <authorList>
            <person name="Gong S."/>
            <person name="Gao Y."/>
        </authorList>
    </citation>
    <scope>NUCLEOTIDE SEQUENCE</scope>
    <source>
        <strain evidence="2">MM-2020</strain>
        <tissue evidence="2">Muscle</tissue>
    </source>
</reference>
<feature type="compositionally biased region" description="Basic and acidic residues" evidence="1">
    <location>
        <begin position="187"/>
        <end position="203"/>
    </location>
</feature>
<proteinExistence type="predicted"/>
<feature type="region of interest" description="Disordered" evidence="1">
    <location>
        <begin position="71"/>
        <end position="234"/>
    </location>
</feature>
<feature type="region of interest" description="Disordered" evidence="1">
    <location>
        <begin position="25"/>
        <end position="59"/>
    </location>
</feature>
<sequence>MAPRWRGRALSGEQVLRARGLLRGKHPSWAGYPKPGTPGPTYVAAGTSPGGGRMRRGENLAGWLGPWPDSLWPFPGSWPQGPLGESSRPLAQPPTTRVSQLLRTPPAGSCQASGASPLRTRLHSLPGTAAITSRRGTGRLGSPPDTAQPNSSPNPAPAAGSPWGPTGTPHSRGDPERSRGQLGSPAKGRERPREERLLQRGEHVTCSNLPSGSCPPSPSLGHSCPQPTPGLPCC</sequence>
<accession>A0A9D3XHT4</accession>
<evidence type="ECO:0000256" key="1">
    <source>
        <dbReference type="SAM" id="MobiDB-lite"/>
    </source>
</evidence>
<dbReference type="AlphaFoldDB" id="A0A9D3XHT4"/>
<dbReference type="EMBL" id="JAHDVG010000471">
    <property type="protein sequence ID" value="KAH1179856.1"/>
    <property type="molecule type" value="Genomic_DNA"/>
</dbReference>
<feature type="compositionally biased region" description="Low complexity" evidence="1">
    <location>
        <begin position="149"/>
        <end position="169"/>
    </location>
</feature>
<keyword evidence="3" id="KW-1185">Reference proteome</keyword>
<feature type="compositionally biased region" description="Low complexity" evidence="1">
    <location>
        <begin position="31"/>
        <end position="42"/>
    </location>
</feature>
<organism evidence="2 3">
    <name type="scientific">Mauremys mutica</name>
    <name type="common">yellowpond turtle</name>
    <dbReference type="NCBI Taxonomy" id="74926"/>
    <lineage>
        <taxon>Eukaryota</taxon>
        <taxon>Metazoa</taxon>
        <taxon>Chordata</taxon>
        <taxon>Craniata</taxon>
        <taxon>Vertebrata</taxon>
        <taxon>Euteleostomi</taxon>
        <taxon>Archelosauria</taxon>
        <taxon>Testudinata</taxon>
        <taxon>Testudines</taxon>
        <taxon>Cryptodira</taxon>
        <taxon>Durocryptodira</taxon>
        <taxon>Testudinoidea</taxon>
        <taxon>Geoemydidae</taxon>
        <taxon>Geoemydinae</taxon>
        <taxon>Mauremys</taxon>
    </lineage>
</organism>
<comment type="caution">
    <text evidence="2">The sequence shown here is derived from an EMBL/GenBank/DDBJ whole genome shotgun (WGS) entry which is preliminary data.</text>
</comment>
<protein>
    <submittedName>
        <fullName evidence="2">Uncharacterized protein</fullName>
    </submittedName>
</protein>